<evidence type="ECO:0000313" key="3">
    <source>
        <dbReference type="Proteomes" id="UP000192575"/>
    </source>
</evidence>
<gene>
    <name evidence="2" type="ORF">A8C52_11315</name>
    <name evidence="1" type="ORF">B6U56_09050</name>
</gene>
<dbReference type="AlphaFoldDB" id="A0A1V9R881"/>
<reference evidence="2 4" key="1">
    <citation type="submission" date="2016-05" db="EMBL/GenBank/DDBJ databases">
        <authorList>
            <person name="Lee J.-Y."/>
            <person name="Kim E.B."/>
            <person name="Choi Y.-J."/>
        </authorList>
    </citation>
    <scope>NUCLEOTIDE SEQUENCE [LARGE SCALE GENOMIC DNA]</scope>
    <source>
        <strain evidence="2 4">KLA006</strain>
    </source>
</reference>
<comment type="caution">
    <text evidence="1">The sequence shown here is derived from an EMBL/GenBank/DDBJ whole genome shotgun (WGS) entry which is preliminary data.</text>
</comment>
<dbReference type="EMBL" id="NBEF01000033">
    <property type="protein sequence ID" value="OQQ89300.1"/>
    <property type="molecule type" value="Genomic_DNA"/>
</dbReference>
<evidence type="ECO:0000313" key="2">
    <source>
        <dbReference type="EMBL" id="PAY43480.1"/>
    </source>
</evidence>
<sequence length="115" mass="13533">MEFEKELKEIVERYVDVVKKQSKAKNIDEFIKDESTIYHLNRIYDTKSLLTDLSGSFGEETELDTRIKQYGLGTVFAVVNSVKNYYVENYNSGEDEWLNYIVTDLNHDFPIEYAK</sequence>
<evidence type="ECO:0000313" key="1">
    <source>
        <dbReference type="EMBL" id="OQQ89300.1"/>
    </source>
</evidence>
<accession>A0A1V9R881</accession>
<protein>
    <submittedName>
        <fullName evidence="1">Uncharacterized protein</fullName>
    </submittedName>
</protein>
<reference evidence="1 3" key="2">
    <citation type="submission" date="2017-03" db="EMBL/GenBank/DDBJ databases">
        <title>Phylogenomics and comparative genomics of Lactobacillus salivarius, a mammalian gut commensal.</title>
        <authorList>
            <person name="Harris H.M."/>
        </authorList>
    </citation>
    <scope>NUCLEOTIDE SEQUENCE [LARGE SCALE GENOMIC DNA]</scope>
    <source>
        <strain evidence="1 3">JCM 1047</strain>
    </source>
</reference>
<dbReference type="Proteomes" id="UP000192575">
    <property type="component" value="Unassembled WGS sequence"/>
</dbReference>
<dbReference type="Proteomes" id="UP000218139">
    <property type="component" value="Unassembled WGS sequence"/>
</dbReference>
<dbReference type="RefSeq" id="WP_081535305.1">
    <property type="nucleotide sequence ID" value="NZ_CP102520.1"/>
</dbReference>
<organism evidence="1 3">
    <name type="scientific">Ligilactobacillus salivarius</name>
    <dbReference type="NCBI Taxonomy" id="1624"/>
    <lineage>
        <taxon>Bacteria</taxon>
        <taxon>Bacillati</taxon>
        <taxon>Bacillota</taxon>
        <taxon>Bacilli</taxon>
        <taxon>Lactobacillales</taxon>
        <taxon>Lactobacillaceae</taxon>
        <taxon>Ligilactobacillus</taxon>
    </lineage>
</organism>
<name>A0A1V9R881_9LACO</name>
<dbReference type="EMBL" id="LXZO01000148">
    <property type="protein sequence ID" value="PAY43480.1"/>
    <property type="molecule type" value="Genomic_DNA"/>
</dbReference>
<evidence type="ECO:0000313" key="4">
    <source>
        <dbReference type="Proteomes" id="UP000218139"/>
    </source>
</evidence>
<proteinExistence type="predicted"/>